<evidence type="ECO:0000256" key="1">
    <source>
        <dbReference type="ARBA" id="ARBA00010516"/>
    </source>
</evidence>
<dbReference type="CDD" id="cd09254">
    <property type="entry name" value="AP_delta-COPI_MHD"/>
    <property type="match status" value="1"/>
</dbReference>
<evidence type="ECO:0000256" key="9">
    <source>
        <dbReference type="ARBA" id="ARBA00023329"/>
    </source>
</evidence>
<dbReference type="GO" id="GO:0000139">
    <property type="term" value="C:Golgi membrane"/>
    <property type="evidence" value="ECO:0007669"/>
    <property type="project" value="UniProtKB-SubCell"/>
</dbReference>
<evidence type="ECO:0000313" key="15">
    <source>
        <dbReference type="Proteomes" id="UP001139887"/>
    </source>
</evidence>
<dbReference type="Gene3D" id="3.30.450.60">
    <property type="match status" value="1"/>
</dbReference>
<feature type="compositionally biased region" description="Low complexity" evidence="12">
    <location>
        <begin position="177"/>
        <end position="200"/>
    </location>
</feature>
<sequence length="491" mass="54337">MVILAASICTKAGKALVSRQFVEMSRSRIEGLLASFPKLLVPGQQHTTVETDTLRYLYQPLGDDMYVVLITTRQYNIVLGINTLNLIVRAISDICDHSQEDIILHGFDIIMALDEIRLANLSKLRTIMAMESHEEQIQEIIERNKEQNAKQELKRQAKMFDQQRRDAANRSGGSLLSGGHIPSGPMISGGSMSSNRRISSSYEPLLASEPIPQKTGPRGMQLGRKGIPLPAEIPAEIPSQGISQSQSINQNQSQTQSLNLTSDVHLQIEEHITAIVNRDGGLEQMEVKGDLSLITKIPSIRVAVATANPREIKTHPKVDKKQFQANSMVMLKGNNSFPLSQPVGVLKWRIVSTDEDDVPLSINCWPSPADNGTISVNMEYELTNDKLELETVVVTIPVRVQPTISDIDGTYNWTFNKLEWQIPAIDVSNRSGSLDFSVPGDDPGAFFPVMVSFTCKQTLFDIEVTNVTTADDEEVEFSQSVALIPDQYAII</sequence>
<accession>A0A9W8M213</accession>
<evidence type="ECO:0000256" key="10">
    <source>
        <dbReference type="RuleBase" id="RU364018"/>
    </source>
</evidence>
<keyword evidence="3 10" id="KW-0813">Transport</keyword>
<evidence type="ECO:0000256" key="7">
    <source>
        <dbReference type="ARBA" id="ARBA00023034"/>
    </source>
</evidence>
<feature type="region of interest" description="Disordered" evidence="12">
    <location>
        <begin position="148"/>
        <end position="200"/>
    </location>
</feature>
<evidence type="ECO:0000256" key="11">
    <source>
        <dbReference type="RuleBase" id="RU366052"/>
    </source>
</evidence>
<keyword evidence="9 10" id="KW-0968">Cytoplasmic vesicle</keyword>
<keyword evidence="8 10" id="KW-0472">Membrane</keyword>
<protein>
    <recommendedName>
        <fullName evidence="10">Coatomer subunit delta</fullName>
    </recommendedName>
</protein>
<comment type="function">
    <text evidence="10">The coatomer is a cytosolic protein complex that binds to dilysine motifs and reversibly associates with Golgi non-clathrin-coated vesicles, which further mediate biosynthetic protein transport from the ER, via the Golgi up to the trans Golgi network. Coatomer complex is required for budding from Golgi membranes, and is essential for the retrograde Golgi-to-ER transport of dilysine-tagged proteins.</text>
</comment>
<gene>
    <name evidence="14" type="primary">RET2</name>
    <name evidence="14" type="ORF">IWW36_000174</name>
</gene>
<dbReference type="CDD" id="cd14830">
    <property type="entry name" value="Delta_COP_N"/>
    <property type="match status" value="1"/>
</dbReference>
<organism evidence="14 15">
    <name type="scientific">Coemansia brasiliensis</name>
    <dbReference type="NCBI Taxonomy" id="2650707"/>
    <lineage>
        <taxon>Eukaryota</taxon>
        <taxon>Fungi</taxon>
        <taxon>Fungi incertae sedis</taxon>
        <taxon>Zoopagomycota</taxon>
        <taxon>Kickxellomycotina</taxon>
        <taxon>Kickxellomycetes</taxon>
        <taxon>Kickxellales</taxon>
        <taxon>Kickxellaceae</taxon>
        <taxon>Coemansia</taxon>
    </lineage>
</organism>
<comment type="subcellular location">
    <subcellularLocation>
        <location evidence="10 11">Cytoplasm</location>
    </subcellularLocation>
    <subcellularLocation>
        <location evidence="10 11">Cytoplasmic vesicle</location>
        <location evidence="10 11">COPI-coated vesicle membrane</location>
        <topology evidence="10 11">Peripheral membrane protein</topology>
        <orientation evidence="10 11">Cytoplasmic side</orientation>
    </subcellularLocation>
    <subcellularLocation>
        <location evidence="10 11">Golgi apparatus membrane</location>
        <topology evidence="10 11">Peripheral membrane protein</topology>
        <orientation evidence="10 11">Cytoplasmic side</orientation>
    </subcellularLocation>
</comment>
<dbReference type="PANTHER" id="PTHR10121">
    <property type="entry name" value="COATOMER SUBUNIT DELTA"/>
    <property type="match status" value="1"/>
</dbReference>
<evidence type="ECO:0000256" key="3">
    <source>
        <dbReference type="ARBA" id="ARBA00022448"/>
    </source>
</evidence>
<evidence type="ECO:0000256" key="8">
    <source>
        <dbReference type="ARBA" id="ARBA00023136"/>
    </source>
</evidence>
<evidence type="ECO:0000259" key="13">
    <source>
        <dbReference type="PROSITE" id="PS51072"/>
    </source>
</evidence>
<dbReference type="PANTHER" id="PTHR10121:SF0">
    <property type="entry name" value="COATOMER SUBUNIT DELTA"/>
    <property type="match status" value="1"/>
</dbReference>
<comment type="caution">
    <text evidence="14">The sequence shown here is derived from an EMBL/GenBank/DDBJ whole genome shotgun (WGS) entry which is preliminary data.</text>
</comment>
<name>A0A9W8M213_9FUNG</name>
<evidence type="ECO:0000256" key="6">
    <source>
        <dbReference type="ARBA" id="ARBA00022927"/>
    </source>
</evidence>
<evidence type="ECO:0000256" key="5">
    <source>
        <dbReference type="ARBA" id="ARBA00022892"/>
    </source>
</evidence>
<keyword evidence="4 10" id="KW-0963">Cytoplasm</keyword>
<dbReference type="GO" id="GO:0015031">
    <property type="term" value="P:protein transport"/>
    <property type="evidence" value="ECO:0007669"/>
    <property type="project" value="UniProtKB-KW"/>
</dbReference>
<keyword evidence="15" id="KW-1185">Reference proteome</keyword>
<dbReference type="PROSITE" id="PS51072">
    <property type="entry name" value="MHD"/>
    <property type="match status" value="1"/>
</dbReference>
<dbReference type="FunFam" id="3.30.450.60:FF:000003">
    <property type="entry name" value="Coatomer subunit delta"/>
    <property type="match status" value="1"/>
</dbReference>
<dbReference type="Proteomes" id="UP001139887">
    <property type="component" value="Unassembled WGS sequence"/>
</dbReference>
<dbReference type="GO" id="GO:0006890">
    <property type="term" value="P:retrograde vesicle-mediated transport, Golgi to endoplasmic reticulum"/>
    <property type="evidence" value="ECO:0007669"/>
    <property type="project" value="UniProtKB-UniRule"/>
</dbReference>
<reference evidence="14" key="1">
    <citation type="submission" date="2022-07" db="EMBL/GenBank/DDBJ databases">
        <title>Phylogenomic reconstructions and comparative analyses of Kickxellomycotina fungi.</title>
        <authorList>
            <person name="Reynolds N.K."/>
            <person name="Stajich J.E."/>
            <person name="Barry K."/>
            <person name="Grigoriev I.V."/>
            <person name="Crous P."/>
            <person name="Smith M.E."/>
        </authorList>
    </citation>
    <scope>NUCLEOTIDE SEQUENCE</scope>
    <source>
        <strain evidence="14">NRRL 1566</strain>
    </source>
</reference>
<dbReference type="Gene3D" id="2.60.40.1170">
    <property type="entry name" value="Mu homology domain, subdomain B"/>
    <property type="match status" value="2"/>
</dbReference>
<dbReference type="GO" id="GO:0030126">
    <property type="term" value="C:COPI vesicle coat"/>
    <property type="evidence" value="ECO:0007669"/>
    <property type="project" value="UniProtKB-UniRule"/>
</dbReference>
<keyword evidence="7 10" id="KW-0333">Golgi apparatus</keyword>
<evidence type="ECO:0000256" key="2">
    <source>
        <dbReference type="ARBA" id="ARBA00011775"/>
    </source>
</evidence>
<dbReference type="EMBL" id="JANBUW010000002">
    <property type="protein sequence ID" value="KAJ2852545.1"/>
    <property type="molecule type" value="Genomic_DNA"/>
</dbReference>
<dbReference type="SUPFAM" id="SSF49447">
    <property type="entry name" value="Second domain of Mu2 adaptin subunit (ap50) of ap2 adaptor"/>
    <property type="match status" value="1"/>
</dbReference>
<dbReference type="InterPro" id="IPR036168">
    <property type="entry name" value="AP2_Mu_C_sf"/>
</dbReference>
<dbReference type="InterPro" id="IPR028565">
    <property type="entry name" value="MHD"/>
</dbReference>
<dbReference type="InterPro" id="IPR027059">
    <property type="entry name" value="Coatomer_dsu"/>
</dbReference>
<dbReference type="AlphaFoldDB" id="A0A9W8M213"/>
<evidence type="ECO:0000256" key="4">
    <source>
        <dbReference type="ARBA" id="ARBA00022490"/>
    </source>
</evidence>
<dbReference type="OrthoDB" id="10266042at2759"/>
<keyword evidence="5 10" id="KW-0931">ER-Golgi transport</keyword>
<evidence type="ECO:0000313" key="14">
    <source>
        <dbReference type="EMBL" id="KAJ2852545.1"/>
    </source>
</evidence>
<keyword evidence="6 10" id="KW-0653">Protein transport</keyword>
<comment type="subunit">
    <text evidence="2 10">Oligomeric complex that consists of at least the alpha, beta, beta', gamma, delta, epsilon and zeta subunits.</text>
</comment>
<dbReference type="GO" id="GO:0006888">
    <property type="term" value="P:endoplasmic reticulum to Golgi vesicle-mediated transport"/>
    <property type="evidence" value="ECO:0007669"/>
    <property type="project" value="TreeGrafter"/>
</dbReference>
<dbReference type="InterPro" id="IPR011012">
    <property type="entry name" value="Longin-like_dom_sf"/>
</dbReference>
<feature type="domain" description="MHD" evidence="13">
    <location>
        <begin position="261"/>
        <end position="491"/>
    </location>
</feature>
<proteinExistence type="inferred from homology"/>
<evidence type="ECO:0000256" key="12">
    <source>
        <dbReference type="SAM" id="MobiDB-lite"/>
    </source>
</evidence>
<comment type="similarity">
    <text evidence="1 10">Belongs to the adaptor complexes medium subunit family. Delta-COP subfamily.</text>
</comment>
<dbReference type="GO" id="GO:0051645">
    <property type="term" value="P:Golgi localization"/>
    <property type="evidence" value="ECO:0007669"/>
    <property type="project" value="TreeGrafter"/>
</dbReference>
<dbReference type="SUPFAM" id="SSF64356">
    <property type="entry name" value="SNARE-like"/>
    <property type="match status" value="1"/>
</dbReference>
<dbReference type="Pfam" id="PF00928">
    <property type="entry name" value="Adap_comp_sub"/>
    <property type="match status" value="1"/>
</dbReference>